<keyword evidence="2" id="KW-0436">Ligase</keyword>
<protein>
    <recommendedName>
        <fullName evidence="6">AMP-binding enzyme C-terminal domain-containing protein</fullName>
    </recommendedName>
</protein>
<evidence type="ECO:0000256" key="5">
    <source>
        <dbReference type="SAM" id="MobiDB-lite"/>
    </source>
</evidence>
<dbReference type="Gene3D" id="3.30.300.30">
    <property type="match status" value="1"/>
</dbReference>
<feature type="compositionally biased region" description="Basic and acidic residues" evidence="5">
    <location>
        <begin position="1"/>
        <end position="20"/>
    </location>
</feature>
<dbReference type="PANTHER" id="PTHR43859">
    <property type="entry name" value="ACYL-ACTIVATING ENZYME"/>
    <property type="match status" value="1"/>
</dbReference>
<evidence type="ECO:0000313" key="7">
    <source>
        <dbReference type="EMBL" id="MFD0629860.1"/>
    </source>
</evidence>
<comment type="similarity">
    <text evidence="1">Belongs to the ATP-dependent AMP-binding enzyme family.</text>
</comment>
<name>A0ABW2X7N3_9ACTN</name>
<sequence length="147" mass="16720">MRPRTARDGRLLEQARTDRNRARRRLAAHRRCRPPGRHRPDHNHRPDQGHHHHRRIQRLPARGRGRPRHTPAVAASAVYGTPDPHWGEAVTATVVLRPGQRATPADLTDHVRARKGALWAPKLLHLADSLPLTALGKIDKKKLRNQP</sequence>
<evidence type="ECO:0000256" key="2">
    <source>
        <dbReference type="ARBA" id="ARBA00022598"/>
    </source>
</evidence>
<dbReference type="Pfam" id="PF13193">
    <property type="entry name" value="AMP-binding_C"/>
    <property type="match status" value="1"/>
</dbReference>
<dbReference type="InterPro" id="IPR045851">
    <property type="entry name" value="AMP-bd_C_sf"/>
</dbReference>
<dbReference type="Proteomes" id="UP001596915">
    <property type="component" value="Unassembled WGS sequence"/>
</dbReference>
<evidence type="ECO:0000256" key="1">
    <source>
        <dbReference type="ARBA" id="ARBA00006432"/>
    </source>
</evidence>
<organism evidence="7 8">
    <name type="scientific">Streptomyces sanglieri</name>
    <dbReference type="NCBI Taxonomy" id="193460"/>
    <lineage>
        <taxon>Bacteria</taxon>
        <taxon>Bacillati</taxon>
        <taxon>Actinomycetota</taxon>
        <taxon>Actinomycetes</taxon>
        <taxon>Kitasatosporales</taxon>
        <taxon>Streptomycetaceae</taxon>
        <taxon>Streptomyces</taxon>
    </lineage>
</organism>
<reference evidence="8" key="1">
    <citation type="journal article" date="2019" name="Int. J. Syst. Evol. Microbiol.">
        <title>The Global Catalogue of Microorganisms (GCM) 10K type strain sequencing project: providing services to taxonomists for standard genome sequencing and annotation.</title>
        <authorList>
            <consortium name="The Broad Institute Genomics Platform"/>
            <consortium name="The Broad Institute Genome Sequencing Center for Infectious Disease"/>
            <person name="Wu L."/>
            <person name="Ma J."/>
        </authorList>
    </citation>
    <scope>NUCLEOTIDE SEQUENCE [LARGE SCALE GENOMIC DNA]</scope>
    <source>
        <strain evidence="8">JCM 12607</strain>
    </source>
</reference>
<dbReference type="InterPro" id="IPR025110">
    <property type="entry name" value="AMP-bd_C"/>
</dbReference>
<comment type="caution">
    <text evidence="7">The sequence shown here is derived from an EMBL/GenBank/DDBJ whole genome shotgun (WGS) entry which is preliminary data.</text>
</comment>
<evidence type="ECO:0000313" key="8">
    <source>
        <dbReference type="Proteomes" id="UP001596915"/>
    </source>
</evidence>
<evidence type="ECO:0000256" key="3">
    <source>
        <dbReference type="ARBA" id="ARBA00022832"/>
    </source>
</evidence>
<dbReference type="PANTHER" id="PTHR43859:SF4">
    <property type="entry name" value="BUTANOATE--COA LIGASE AAE1-RELATED"/>
    <property type="match status" value="1"/>
</dbReference>
<dbReference type="EMBL" id="JBHTGL010000009">
    <property type="protein sequence ID" value="MFD0629860.1"/>
    <property type="molecule type" value="Genomic_DNA"/>
</dbReference>
<keyword evidence="8" id="KW-1185">Reference proteome</keyword>
<feature type="compositionally biased region" description="Basic residues" evidence="5">
    <location>
        <begin position="21"/>
        <end position="42"/>
    </location>
</feature>
<feature type="domain" description="AMP-binding enzyme C-terminal" evidence="6">
    <location>
        <begin position="70"/>
        <end position="137"/>
    </location>
</feature>
<evidence type="ECO:0000256" key="4">
    <source>
        <dbReference type="ARBA" id="ARBA00023098"/>
    </source>
</evidence>
<gene>
    <name evidence="7" type="ORF">ACFQ2K_52035</name>
</gene>
<feature type="compositionally biased region" description="Basic residues" evidence="5">
    <location>
        <begin position="50"/>
        <end position="69"/>
    </location>
</feature>
<keyword evidence="3" id="KW-0276">Fatty acid metabolism</keyword>
<proteinExistence type="inferred from homology"/>
<keyword evidence="4" id="KW-0443">Lipid metabolism</keyword>
<dbReference type="SUPFAM" id="SSF56801">
    <property type="entry name" value="Acetyl-CoA synthetase-like"/>
    <property type="match status" value="1"/>
</dbReference>
<feature type="region of interest" description="Disordered" evidence="5">
    <location>
        <begin position="1"/>
        <end position="72"/>
    </location>
</feature>
<evidence type="ECO:0000259" key="6">
    <source>
        <dbReference type="Pfam" id="PF13193"/>
    </source>
</evidence>
<accession>A0ABW2X7N3</accession>